<gene>
    <name evidence="1" type="primary">Acey_s0759.g2114</name>
    <name evidence="1" type="ORF">Y032_0759g2114</name>
</gene>
<accession>A0A016WE18</accession>
<dbReference type="Proteomes" id="UP000024635">
    <property type="component" value="Unassembled WGS sequence"/>
</dbReference>
<keyword evidence="2" id="KW-1185">Reference proteome</keyword>
<proteinExistence type="predicted"/>
<dbReference type="AlphaFoldDB" id="A0A016WE18"/>
<organism evidence="1 2">
    <name type="scientific">Ancylostoma ceylanicum</name>
    <dbReference type="NCBI Taxonomy" id="53326"/>
    <lineage>
        <taxon>Eukaryota</taxon>
        <taxon>Metazoa</taxon>
        <taxon>Ecdysozoa</taxon>
        <taxon>Nematoda</taxon>
        <taxon>Chromadorea</taxon>
        <taxon>Rhabditida</taxon>
        <taxon>Rhabditina</taxon>
        <taxon>Rhabditomorpha</taxon>
        <taxon>Strongyloidea</taxon>
        <taxon>Ancylostomatidae</taxon>
        <taxon>Ancylostomatinae</taxon>
        <taxon>Ancylostoma</taxon>
    </lineage>
</organism>
<comment type="caution">
    <text evidence="1">The sequence shown here is derived from an EMBL/GenBank/DDBJ whole genome shotgun (WGS) entry which is preliminary data.</text>
</comment>
<dbReference type="EMBL" id="JARK01000359">
    <property type="protein sequence ID" value="EYC37890.1"/>
    <property type="molecule type" value="Genomic_DNA"/>
</dbReference>
<name>A0A016WE18_9BILA</name>
<evidence type="ECO:0000313" key="1">
    <source>
        <dbReference type="EMBL" id="EYC37890.1"/>
    </source>
</evidence>
<protein>
    <submittedName>
        <fullName evidence="1">Uncharacterized protein</fullName>
    </submittedName>
</protein>
<sequence length="84" mass="9227">MGDTSSVTQYDKLAARTLGIRLGHGTASREKLWIFCDAISLRFSNGSRILAAIGTISMPFLPKSALELCSRQRTLAIAEIMLHF</sequence>
<reference evidence="2" key="1">
    <citation type="journal article" date="2015" name="Nat. Genet.">
        <title>The genome and transcriptome of the zoonotic hookworm Ancylostoma ceylanicum identify infection-specific gene families.</title>
        <authorList>
            <person name="Schwarz E.M."/>
            <person name="Hu Y."/>
            <person name="Antoshechkin I."/>
            <person name="Miller M.M."/>
            <person name="Sternberg P.W."/>
            <person name="Aroian R.V."/>
        </authorList>
    </citation>
    <scope>NUCLEOTIDE SEQUENCE</scope>
    <source>
        <strain evidence="2">HY135</strain>
    </source>
</reference>
<evidence type="ECO:0000313" key="2">
    <source>
        <dbReference type="Proteomes" id="UP000024635"/>
    </source>
</evidence>